<dbReference type="RefSeq" id="WP_210061859.1">
    <property type="nucleotide sequence ID" value="NZ_JAGGLJ010000018.1"/>
</dbReference>
<dbReference type="Proteomes" id="UP001519306">
    <property type="component" value="Unassembled WGS sequence"/>
</dbReference>
<keyword evidence="1" id="KW-0472">Membrane</keyword>
<keyword evidence="3" id="KW-1185">Reference proteome</keyword>
<gene>
    <name evidence="2" type="ORF">J2Z71_001578</name>
</gene>
<keyword evidence="1" id="KW-0812">Transmembrane</keyword>
<proteinExistence type="predicted"/>
<feature type="transmembrane region" description="Helical" evidence="1">
    <location>
        <begin position="101"/>
        <end position="122"/>
    </location>
</feature>
<evidence type="ECO:0000313" key="2">
    <source>
        <dbReference type="EMBL" id="MBP2026024.1"/>
    </source>
</evidence>
<organism evidence="2 3">
    <name type="scientific">Peptoniphilus stercorisuis</name>
    <dbReference type="NCBI Taxonomy" id="1436965"/>
    <lineage>
        <taxon>Bacteria</taxon>
        <taxon>Bacillati</taxon>
        <taxon>Bacillota</taxon>
        <taxon>Tissierellia</taxon>
        <taxon>Tissierellales</taxon>
        <taxon>Peptoniphilaceae</taxon>
        <taxon>Peptoniphilus</taxon>
    </lineage>
</organism>
<keyword evidence="1" id="KW-1133">Transmembrane helix</keyword>
<feature type="transmembrane region" description="Helical" evidence="1">
    <location>
        <begin position="32"/>
        <end position="54"/>
    </location>
</feature>
<reference evidence="2 3" key="1">
    <citation type="submission" date="2021-03" db="EMBL/GenBank/DDBJ databases">
        <title>Genomic Encyclopedia of Type Strains, Phase IV (KMG-IV): sequencing the most valuable type-strain genomes for metagenomic binning, comparative biology and taxonomic classification.</title>
        <authorList>
            <person name="Goeker M."/>
        </authorList>
    </citation>
    <scope>NUCLEOTIDE SEQUENCE [LARGE SCALE GENOMIC DNA]</scope>
    <source>
        <strain evidence="2 3">DSM 27563</strain>
    </source>
</reference>
<comment type="caution">
    <text evidence="2">The sequence shown here is derived from an EMBL/GenBank/DDBJ whole genome shotgun (WGS) entry which is preliminary data.</text>
</comment>
<accession>A0ABS4KE25</accession>
<dbReference type="EMBL" id="JAGGLJ010000018">
    <property type="protein sequence ID" value="MBP2026024.1"/>
    <property type="molecule type" value="Genomic_DNA"/>
</dbReference>
<feature type="transmembrane region" description="Helical" evidence="1">
    <location>
        <begin position="60"/>
        <end position="80"/>
    </location>
</feature>
<protein>
    <submittedName>
        <fullName evidence="2">Uncharacterized protein</fullName>
    </submittedName>
</protein>
<evidence type="ECO:0000256" key="1">
    <source>
        <dbReference type="SAM" id="Phobius"/>
    </source>
</evidence>
<evidence type="ECO:0000313" key="3">
    <source>
        <dbReference type="Proteomes" id="UP001519306"/>
    </source>
</evidence>
<name>A0ABS4KE25_9FIRM</name>
<sequence>MGRKKKKRVAKTYDLTKIELNEDDYKKFKLKALSTIVLSITWPLSLFIIVPNIRTVLSNAMYYSILVVSIFNIILTFLSGRLKIDEIKYHKYLLESKFRKLEMFSSLILIIEVIMIFIYLVMIKN</sequence>